<gene>
    <name evidence="7" type="ORF">ACH5RR_010183</name>
</gene>
<feature type="compositionally biased region" description="Basic residues" evidence="3">
    <location>
        <begin position="241"/>
        <end position="254"/>
    </location>
</feature>
<feature type="domain" description="HTH myb-type" evidence="6">
    <location>
        <begin position="198"/>
        <end position="247"/>
    </location>
</feature>
<dbReference type="GO" id="GO:0005634">
    <property type="term" value="C:nucleus"/>
    <property type="evidence" value="ECO:0007669"/>
    <property type="project" value="UniProtKB-SubCell"/>
</dbReference>
<evidence type="ECO:0000256" key="1">
    <source>
        <dbReference type="ARBA" id="ARBA00004123"/>
    </source>
</evidence>
<dbReference type="AlphaFoldDB" id="A0ABD3AHU5"/>
<dbReference type="CDD" id="cd00167">
    <property type="entry name" value="SANT"/>
    <property type="match status" value="1"/>
</dbReference>
<dbReference type="FunFam" id="1.10.10.60:FF:000381">
    <property type="entry name" value="Transcription factor MYB119"/>
    <property type="match status" value="1"/>
</dbReference>
<feature type="region of interest" description="Disordered" evidence="3">
    <location>
        <begin position="133"/>
        <end position="163"/>
    </location>
</feature>
<feature type="compositionally biased region" description="Polar residues" evidence="3">
    <location>
        <begin position="255"/>
        <end position="267"/>
    </location>
</feature>
<feature type="compositionally biased region" description="Low complexity" evidence="3">
    <location>
        <begin position="273"/>
        <end position="292"/>
    </location>
</feature>
<name>A0ABD3AHU5_9GENT</name>
<feature type="domain" description="SANT" evidence="5">
    <location>
        <begin position="196"/>
        <end position="247"/>
    </location>
</feature>
<keyword evidence="2" id="KW-0539">Nucleus</keyword>
<dbReference type="InterPro" id="IPR001005">
    <property type="entry name" value="SANT/Myb"/>
</dbReference>
<protein>
    <submittedName>
        <fullName evidence="7">Uncharacterized protein</fullName>
    </submittedName>
</protein>
<feature type="compositionally biased region" description="Polar residues" evidence="3">
    <location>
        <begin position="293"/>
        <end position="314"/>
    </location>
</feature>
<feature type="compositionally biased region" description="Basic and acidic residues" evidence="3">
    <location>
        <begin position="326"/>
        <end position="340"/>
    </location>
</feature>
<accession>A0ABD3AHU5</accession>
<dbReference type="PANTHER" id="PTHR45614:SF218">
    <property type="entry name" value="TRANSCRIPTION FACTOR MYB119-RELATED"/>
    <property type="match status" value="1"/>
</dbReference>
<feature type="domain" description="HTH myb-type" evidence="6">
    <location>
        <begin position="162"/>
        <end position="197"/>
    </location>
</feature>
<dbReference type="InterPro" id="IPR009057">
    <property type="entry name" value="Homeodomain-like_sf"/>
</dbReference>
<evidence type="ECO:0000259" key="4">
    <source>
        <dbReference type="PROSITE" id="PS50090"/>
    </source>
</evidence>
<evidence type="ECO:0000256" key="2">
    <source>
        <dbReference type="ARBA" id="ARBA00023242"/>
    </source>
</evidence>
<dbReference type="CDD" id="cd11660">
    <property type="entry name" value="SANT_TRF"/>
    <property type="match status" value="1"/>
</dbReference>
<dbReference type="InterPro" id="IPR050560">
    <property type="entry name" value="MYB_TF"/>
</dbReference>
<organism evidence="7 8">
    <name type="scientific">Cinchona calisaya</name>
    <dbReference type="NCBI Taxonomy" id="153742"/>
    <lineage>
        <taxon>Eukaryota</taxon>
        <taxon>Viridiplantae</taxon>
        <taxon>Streptophyta</taxon>
        <taxon>Embryophyta</taxon>
        <taxon>Tracheophyta</taxon>
        <taxon>Spermatophyta</taxon>
        <taxon>Magnoliopsida</taxon>
        <taxon>eudicotyledons</taxon>
        <taxon>Gunneridae</taxon>
        <taxon>Pentapetalae</taxon>
        <taxon>asterids</taxon>
        <taxon>lamiids</taxon>
        <taxon>Gentianales</taxon>
        <taxon>Rubiaceae</taxon>
        <taxon>Cinchonoideae</taxon>
        <taxon>Cinchoneae</taxon>
        <taxon>Cinchona</taxon>
    </lineage>
</organism>
<evidence type="ECO:0000313" key="8">
    <source>
        <dbReference type="Proteomes" id="UP001630127"/>
    </source>
</evidence>
<evidence type="ECO:0000313" key="7">
    <source>
        <dbReference type="EMBL" id="KAL3530861.1"/>
    </source>
</evidence>
<sequence>MEGGGIGGNFSYGGNYQRNYNNLLDDLPKPTRPPLTAIDRFLWGHDQNHFSQPEILTNFKNKGVLFSSSSNVVNYSTNFVSSCEGHAGEAFLPLTNTSLPSFGTTFVDGVFLNEQQNPNWMSEEVVNHQNVVGLRDHDEENSSAQKTPRGRGKREKGGGSSSAILIKGQWTDEEDSKLKMLVKHFGVKKWAQIAEKMKDSWSEEEEMLLVEAHMQVGNKWAEIAKRIPGRTENSIKNHWNATKRRQNSRRKIKKSQSQNLKNQSTLLQDYIKTTSTNNNSNDSLNTDLSSTTITPTNSATNNRTPPNSTATEDPTTPAHFNLLLYPHHDHPSHSTSDDHSPSYLAQNPYDDEMNFMQGLFAENAKANKPPPPPPREMKVFANGPINHFGFSNISGNILHQGFGGNIEYGVFPSLVEPNLPMKTYQSGENQITAQLMYSDLYLSQLLDGPNAFTSHEGYPGNMNMENMVDHQAVAGSSVRKEADLMEIVSSNSQFSRGNANNSFVF</sequence>
<dbReference type="SMART" id="SM00717">
    <property type="entry name" value="SANT"/>
    <property type="match status" value="2"/>
</dbReference>
<proteinExistence type="predicted"/>
<feature type="compositionally biased region" description="Polar residues" evidence="3">
    <location>
        <begin position="231"/>
        <end position="240"/>
    </location>
</feature>
<evidence type="ECO:0000259" key="6">
    <source>
        <dbReference type="PROSITE" id="PS51294"/>
    </source>
</evidence>
<dbReference type="PANTHER" id="PTHR45614">
    <property type="entry name" value="MYB PROTEIN-RELATED"/>
    <property type="match status" value="1"/>
</dbReference>
<feature type="region of interest" description="Disordered" evidence="3">
    <location>
        <begin position="229"/>
        <end position="342"/>
    </location>
</feature>
<dbReference type="Gene3D" id="1.10.10.60">
    <property type="entry name" value="Homeodomain-like"/>
    <property type="match status" value="2"/>
</dbReference>
<dbReference type="PROSITE" id="PS50090">
    <property type="entry name" value="MYB_LIKE"/>
    <property type="match status" value="1"/>
</dbReference>
<comment type="caution">
    <text evidence="7">The sequence shown here is derived from an EMBL/GenBank/DDBJ whole genome shotgun (WGS) entry which is preliminary data.</text>
</comment>
<evidence type="ECO:0000259" key="5">
    <source>
        <dbReference type="PROSITE" id="PS51293"/>
    </source>
</evidence>
<dbReference type="InterPro" id="IPR017884">
    <property type="entry name" value="SANT_dom"/>
</dbReference>
<reference evidence="7 8" key="1">
    <citation type="submission" date="2024-11" db="EMBL/GenBank/DDBJ databases">
        <title>A near-complete genome assembly of Cinchona calisaya.</title>
        <authorList>
            <person name="Lian D.C."/>
            <person name="Zhao X.W."/>
            <person name="Wei L."/>
        </authorList>
    </citation>
    <scope>NUCLEOTIDE SEQUENCE [LARGE SCALE GENOMIC DNA]</scope>
    <source>
        <tissue evidence="7">Nenye</tissue>
    </source>
</reference>
<dbReference type="PROSITE" id="PS51293">
    <property type="entry name" value="SANT"/>
    <property type="match status" value="1"/>
</dbReference>
<dbReference type="SUPFAM" id="SSF46689">
    <property type="entry name" value="Homeodomain-like"/>
    <property type="match status" value="1"/>
</dbReference>
<feature type="domain" description="Myb-like" evidence="4">
    <location>
        <begin position="193"/>
        <end position="243"/>
    </location>
</feature>
<keyword evidence="8" id="KW-1185">Reference proteome</keyword>
<dbReference type="Proteomes" id="UP001630127">
    <property type="component" value="Unassembled WGS sequence"/>
</dbReference>
<dbReference type="Pfam" id="PF00249">
    <property type="entry name" value="Myb_DNA-binding"/>
    <property type="match status" value="2"/>
</dbReference>
<dbReference type="InterPro" id="IPR017930">
    <property type="entry name" value="Myb_dom"/>
</dbReference>
<dbReference type="EMBL" id="JBJUIK010000004">
    <property type="protein sequence ID" value="KAL3530861.1"/>
    <property type="molecule type" value="Genomic_DNA"/>
</dbReference>
<evidence type="ECO:0000256" key="3">
    <source>
        <dbReference type="SAM" id="MobiDB-lite"/>
    </source>
</evidence>
<dbReference type="PROSITE" id="PS51294">
    <property type="entry name" value="HTH_MYB"/>
    <property type="match status" value="2"/>
</dbReference>
<comment type="subcellular location">
    <subcellularLocation>
        <location evidence="1">Nucleus</location>
    </subcellularLocation>
</comment>